<protein>
    <submittedName>
        <fullName evidence="5">Peptidylprolyl isomerase</fullName>
    </submittedName>
</protein>
<evidence type="ECO:0000313" key="6">
    <source>
        <dbReference type="Proteomes" id="UP000294850"/>
    </source>
</evidence>
<dbReference type="Proteomes" id="UP000294850">
    <property type="component" value="Unassembled WGS sequence"/>
</dbReference>
<keyword evidence="2 5" id="KW-0413">Isomerase</keyword>
<dbReference type="GO" id="GO:0003755">
    <property type="term" value="F:peptidyl-prolyl cis-trans isomerase activity"/>
    <property type="evidence" value="ECO:0007669"/>
    <property type="project" value="UniProtKB-KW"/>
</dbReference>
<keyword evidence="1" id="KW-0732">Signal</keyword>
<reference evidence="5 6" key="1">
    <citation type="submission" date="2019-03" db="EMBL/GenBank/DDBJ databases">
        <title>Dyadobacter AR-3-6 sp. nov., isolated from arctic soil.</title>
        <authorList>
            <person name="Chaudhary D.K."/>
        </authorList>
    </citation>
    <scope>NUCLEOTIDE SEQUENCE [LARGE SCALE GENOMIC DNA]</scope>
    <source>
        <strain evidence="5 6">AR-3-6</strain>
    </source>
</reference>
<dbReference type="Gene3D" id="3.10.50.40">
    <property type="match status" value="2"/>
</dbReference>
<dbReference type="RefSeq" id="WP_131955970.1">
    <property type="nucleotide sequence ID" value="NZ_SMFL01000001.1"/>
</dbReference>
<keyword evidence="6" id="KW-1185">Reference proteome</keyword>
<gene>
    <name evidence="5" type="ORF">E0F88_01530</name>
</gene>
<dbReference type="SUPFAM" id="SSF54534">
    <property type="entry name" value="FKBP-like"/>
    <property type="match status" value="2"/>
</dbReference>
<dbReference type="InterPro" id="IPR000297">
    <property type="entry name" value="PPIase_PpiC"/>
</dbReference>
<dbReference type="PROSITE" id="PS50198">
    <property type="entry name" value="PPIC_PPIASE_2"/>
    <property type="match status" value="2"/>
</dbReference>
<name>A0A4R5DUW4_9BACT</name>
<dbReference type="Pfam" id="PF00639">
    <property type="entry name" value="Rotamase"/>
    <property type="match status" value="2"/>
</dbReference>
<dbReference type="InterPro" id="IPR046357">
    <property type="entry name" value="PPIase_dom_sf"/>
</dbReference>
<comment type="caution">
    <text evidence="5">The sequence shown here is derived from an EMBL/GenBank/DDBJ whole genome shotgun (WGS) entry which is preliminary data.</text>
</comment>
<accession>A0A4R5DUW4</accession>
<dbReference type="PROSITE" id="PS01096">
    <property type="entry name" value="PPIC_PPIASE_1"/>
    <property type="match status" value="1"/>
</dbReference>
<evidence type="ECO:0000256" key="2">
    <source>
        <dbReference type="PROSITE-ProRule" id="PRU00278"/>
    </source>
</evidence>
<feature type="domain" description="PpiC" evidence="4">
    <location>
        <begin position="176"/>
        <end position="276"/>
    </location>
</feature>
<keyword evidence="3" id="KW-0175">Coiled coil</keyword>
<dbReference type="InterPro" id="IPR027304">
    <property type="entry name" value="Trigger_fact/SurA_dom_sf"/>
</dbReference>
<dbReference type="PANTHER" id="PTHR47637">
    <property type="entry name" value="CHAPERONE SURA"/>
    <property type="match status" value="1"/>
</dbReference>
<dbReference type="Gene3D" id="1.10.4030.10">
    <property type="entry name" value="Porin chaperone SurA, peptide-binding domain"/>
    <property type="match status" value="1"/>
</dbReference>
<evidence type="ECO:0000256" key="1">
    <source>
        <dbReference type="ARBA" id="ARBA00022729"/>
    </source>
</evidence>
<organism evidence="5 6">
    <name type="scientific">Dyadobacter psychrotolerans</name>
    <dbReference type="NCBI Taxonomy" id="2541721"/>
    <lineage>
        <taxon>Bacteria</taxon>
        <taxon>Pseudomonadati</taxon>
        <taxon>Bacteroidota</taxon>
        <taxon>Cytophagia</taxon>
        <taxon>Cytophagales</taxon>
        <taxon>Spirosomataceae</taxon>
        <taxon>Dyadobacter</taxon>
    </lineage>
</organism>
<dbReference type="AlphaFoldDB" id="A0A4R5DUW4"/>
<evidence type="ECO:0000313" key="5">
    <source>
        <dbReference type="EMBL" id="TDE18249.1"/>
    </source>
</evidence>
<dbReference type="PANTHER" id="PTHR47637:SF1">
    <property type="entry name" value="CHAPERONE SURA"/>
    <property type="match status" value="1"/>
</dbReference>
<evidence type="ECO:0000259" key="4">
    <source>
        <dbReference type="PROSITE" id="PS50198"/>
    </source>
</evidence>
<keyword evidence="2" id="KW-0697">Rotamase</keyword>
<evidence type="ECO:0000256" key="3">
    <source>
        <dbReference type="SAM" id="Coils"/>
    </source>
</evidence>
<sequence>MNINKLVAIGLFAIFSFGVNLDVFAQGQQGVTIDKIIARVDNHYILNSELEEMYASYKASGQKAPEKCEILESLIINKMLLAKAEIDSVTVEDKEVDNELDGKMGYMIQRFGSEKNIVEAYGKSIENLKTELRNQVKEQKIVEKMQRTITGNVKITPSDVRKFFNSIPKDSLPYIPAEVEIGHIVRVGQVTREQKDKLVQQLNDLKSRAEKGEDFAMLAQIYSEDLGSAKLGGDLGFAQRGKMLPEFEGAALALKPGEMSSIIESQYGYHLIKLIETRGAEYHARHILLRPDYNKGTDMTDALKKLDSLRNMITTDTLSFAQAARENSEDKETSEAGGLLQDRNTGMGRLALDASMDPSLYFAIDTMKVGSVSKPISFRTEDGRSAMRIIWYKSKTEPHTASIREDYEKLSQIVINNKRNKALEEWFKKAQGDVYISVEPEFKNCKILDMASGEDS</sequence>
<feature type="domain" description="PpiC" evidence="4">
    <location>
        <begin position="279"/>
        <end position="376"/>
    </location>
</feature>
<dbReference type="OrthoDB" id="14196at2"/>
<dbReference type="EMBL" id="SMFL01000001">
    <property type="protein sequence ID" value="TDE18249.1"/>
    <property type="molecule type" value="Genomic_DNA"/>
</dbReference>
<dbReference type="InterPro" id="IPR050280">
    <property type="entry name" value="OMP_Chaperone_SurA"/>
</dbReference>
<dbReference type="SUPFAM" id="SSF109998">
    <property type="entry name" value="Triger factor/SurA peptide-binding domain-like"/>
    <property type="match status" value="1"/>
</dbReference>
<proteinExistence type="predicted"/>
<dbReference type="InterPro" id="IPR023058">
    <property type="entry name" value="PPIase_PpiC_CS"/>
</dbReference>
<feature type="coiled-coil region" evidence="3">
    <location>
        <begin position="118"/>
        <end position="145"/>
    </location>
</feature>